<protein>
    <submittedName>
        <fullName evidence="4">Serine protease gd isoform X1</fullName>
    </submittedName>
</protein>
<dbReference type="InterPro" id="IPR001314">
    <property type="entry name" value="Peptidase_S1A"/>
</dbReference>
<dbReference type="PROSITE" id="PS50240">
    <property type="entry name" value="TRYPSIN_DOM"/>
    <property type="match status" value="1"/>
</dbReference>
<dbReference type="SUPFAM" id="SSF50494">
    <property type="entry name" value="Trypsin-like serine proteases"/>
    <property type="match status" value="1"/>
</dbReference>
<dbReference type="Gene3D" id="2.40.10.10">
    <property type="entry name" value="Trypsin-like serine proteases"/>
    <property type="match status" value="1"/>
</dbReference>
<dbReference type="GO" id="GO:0006508">
    <property type="term" value="P:proteolysis"/>
    <property type="evidence" value="ECO:0007669"/>
    <property type="project" value="UniProtKB-KW"/>
</dbReference>
<dbReference type="SMART" id="SM00020">
    <property type="entry name" value="Tryp_SPc"/>
    <property type="match status" value="1"/>
</dbReference>
<dbReference type="RefSeq" id="XP_058977831.1">
    <property type="nucleotide sequence ID" value="XM_059121848.1"/>
</dbReference>
<keyword evidence="4" id="KW-0378">Hydrolase</keyword>
<dbReference type="PANTHER" id="PTHR24260">
    <property type="match status" value="1"/>
</dbReference>
<name>A0ABM3UWB5_MUSDO</name>
<keyword evidence="1" id="KW-0732">Signal</keyword>
<dbReference type="InterPro" id="IPR051333">
    <property type="entry name" value="CLIP_Serine_Protease"/>
</dbReference>
<evidence type="ECO:0000256" key="1">
    <source>
        <dbReference type="SAM" id="SignalP"/>
    </source>
</evidence>
<feature type="signal peptide" evidence="1">
    <location>
        <begin position="1"/>
        <end position="20"/>
    </location>
</feature>
<accession>A0ABM3UWB5</accession>
<dbReference type="Pfam" id="PF16030">
    <property type="entry name" value="GD_N"/>
    <property type="match status" value="1"/>
</dbReference>
<keyword evidence="4" id="KW-0645">Protease</keyword>
<dbReference type="Pfam" id="PF00089">
    <property type="entry name" value="Trypsin"/>
    <property type="match status" value="1"/>
</dbReference>
<keyword evidence="3" id="KW-1185">Reference proteome</keyword>
<dbReference type="CDD" id="cd00190">
    <property type="entry name" value="Tryp_SPc"/>
    <property type="match status" value="1"/>
</dbReference>
<dbReference type="Proteomes" id="UP001652621">
    <property type="component" value="Unplaced"/>
</dbReference>
<dbReference type="InterPro" id="IPR031986">
    <property type="entry name" value="GD_N"/>
</dbReference>
<dbReference type="PRINTS" id="PR00722">
    <property type="entry name" value="CHYMOTRYPSIN"/>
</dbReference>
<dbReference type="InterPro" id="IPR001254">
    <property type="entry name" value="Trypsin_dom"/>
</dbReference>
<dbReference type="InterPro" id="IPR043504">
    <property type="entry name" value="Peptidase_S1_PA_chymotrypsin"/>
</dbReference>
<dbReference type="GeneID" id="101888313"/>
<proteinExistence type="predicted"/>
<feature type="chain" id="PRO_5046214939" evidence="1">
    <location>
        <begin position="21"/>
        <end position="503"/>
    </location>
</feature>
<sequence>MFRFVVILVVALNLINYTEQQFRFGFQPAQPPPLPPTGCPRYFQYVLYEGEYIGLLTIPLTASNMDLVVHLSQREGIDTVNGYFGRIYLTESSKANVNQIQPGEPVSYHIEFPSVTEIPKLSRIMVNGQDICVDTEYPQPSTRLYLKHHLRSNNVKIAMQPLYYQDPNGNFRSFRGNSNNRILQQPQSQIRQVPQVRQQVVQTPPVRQIPQQAPPQFGQVQQISPQTPAQQGIGQRFSQNPGLTQNVCGQDSSVTPFIYGGQQIAPGQFPWLTAIYVKSAGLRFLCGGSLLSTRTVLSAAHCFKLGGLTADRLVINVGRHNLEDYSEQNFQTREIQNLITHPEFTSTLFPDADLAVLHLQRPVEYTNFIRPICLWSEPVDSNLIVGQTGVVAGWGGDEHGESFTPIPKKVEANIVSDSDCLRSSQAYSTLTSKRTFCAGNRDGSGPCMGDSGSGLMINRNGRWFLRGVVSAGQTKQQKCNLLEYVVFCDVAQHLQWVQSNIVD</sequence>
<organism evidence="3 4">
    <name type="scientific">Musca domestica</name>
    <name type="common">House fly</name>
    <dbReference type="NCBI Taxonomy" id="7370"/>
    <lineage>
        <taxon>Eukaryota</taxon>
        <taxon>Metazoa</taxon>
        <taxon>Ecdysozoa</taxon>
        <taxon>Arthropoda</taxon>
        <taxon>Hexapoda</taxon>
        <taxon>Insecta</taxon>
        <taxon>Pterygota</taxon>
        <taxon>Neoptera</taxon>
        <taxon>Endopterygota</taxon>
        <taxon>Diptera</taxon>
        <taxon>Brachycera</taxon>
        <taxon>Muscomorpha</taxon>
        <taxon>Muscoidea</taxon>
        <taxon>Muscidae</taxon>
        <taxon>Musca</taxon>
    </lineage>
</organism>
<dbReference type="PROSITE" id="PS00134">
    <property type="entry name" value="TRYPSIN_HIS"/>
    <property type="match status" value="1"/>
</dbReference>
<evidence type="ECO:0000313" key="3">
    <source>
        <dbReference type="Proteomes" id="UP001652621"/>
    </source>
</evidence>
<evidence type="ECO:0000259" key="2">
    <source>
        <dbReference type="PROSITE" id="PS50240"/>
    </source>
</evidence>
<dbReference type="InterPro" id="IPR009003">
    <property type="entry name" value="Peptidase_S1_PA"/>
</dbReference>
<dbReference type="InterPro" id="IPR018114">
    <property type="entry name" value="TRYPSIN_HIS"/>
</dbReference>
<reference evidence="4" key="1">
    <citation type="submission" date="2025-08" db="UniProtKB">
        <authorList>
            <consortium name="RefSeq"/>
        </authorList>
    </citation>
    <scope>IDENTIFICATION</scope>
    <source>
        <strain evidence="4">Aabys</strain>
        <tissue evidence="4">Whole body</tissue>
    </source>
</reference>
<evidence type="ECO:0000313" key="4">
    <source>
        <dbReference type="RefSeq" id="XP_058977831.1"/>
    </source>
</evidence>
<feature type="domain" description="Peptidase S1" evidence="2">
    <location>
        <begin position="258"/>
        <end position="502"/>
    </location>
</feature>
<dbReference type="GO" id="GO:0008233">
    <property type="term" value="F:peptidase activity"/>
    <property type="evidence" value="ECO:0007669"/>
    <property type="project" value="UniProtKB-KW"/>
</dbReference>
<gene>
    <name evidence="4" type="primary">LOC101888313</name>
</gene>
<dbReference type="PANTHER" id="PTHR24260:SF143">
    <property type="entry name" value="SERINE PROTEASE GD-LIKE PROTEIN"/>
    <property type="match status" value="1"/>
</dbReference>